<reference evidence="1 2" key="1">
    <citation type="submission" date="2020-12" db="EMBL/GenBank/DDBJ databases">
        <title>FDA dAtabase for Regulatory Grade micrObial Sequences (FDA-ARGOS): Supporting development and validation of Infectious Disease Dx tests.</title>
        <authorList>
            <person name="Sproer C."/>
            <person name="Gronow S."/>
            <person name="Severitt S."/>
            <person name="Schroder I."/>
            <person name="Tallon L."/>
            <person name="Sadzewicz L."/>
            <person name="Zhao X."/>
            <person name="Boylan J."/>
            <person name="Ott S."/>
            <person name="Bowen H."/>
            <person name="Vavikolanu K."/>
            <person name="Mehta A."/>
            <person name="Aluvathingal J."/>
            <person name="Nadendla S."/>
            <person name="Lowell S."/>
            <person name="Myers T."/>
            <person name="Yan Y."/>
            <person name="Sichtig H."/>
        </authorList>
    </citation>
    <scope>NUCLEOTIDE SEQUENCE [LARGE SCALE GENOMIC DNA]</scope>
    <source>
        <strain evidence="1 2">FDAARGOS_890</strain>
    </source>
</reference>
<dbReference type="Proteomes" id="UP000595064">
    <property type="component" value="Chromosome"/>
</dbReference>
<dbReference type="RefSeq" id="WP_012205073.1">
    <property type="nucleotide sequence ID" value="NZ_CP065748.1"/>
</dbReference>
<dbReference type="KEGG" id="dla:I6G47_10710"/>
<evidence type="ECO:0000313" key="1">
    <source>
        <dbReference type="EMBL" id="QPS83500.1"/>
    </source>
</evidence>
<gene>
    <name evidence="1" type="ORF">I6G47_10710</name>
</gene>
<accession>A0A7T2YXG2</accession>
<organism evidence="1 2">
    <name type="scientific">Delftia lacustris</name>
    <dbReference type="NCBI Taxonomy" id="558537"/>
    <lineage>
        <taxon>Bacteria</taxon>
        <taxon>Pseudomonadati</taxon>
        <taxon>Pseudomonadota</taxon>
        <taxon>Betaproteobacteria</taxon>
        <taxon>Burkholderiales</taxon>
        <taxon>Comamonadaceae</taxon>
        <taxon>Delftia</taxon>
    </lineage>
</organism>
<dbReference type="GeneID" id="24113991"/>
<dbReference type="AlphaFoldDB" id="A0A7T2YXG2"/>
<dbReference type="EMBL" id="CP065748">
    <property type="protein sequence ID" value="QPS83500.1"/>
    <property type="molecule type" value="Genomic_DNA"/>
</dbReference>
<dbReference type="InterPro" id="IPR018738">
    <property type="entry name" value="DUF2280"/>
</dbReference>
<keyword evidence="2" id="KW-1185">Reference proteome</keyword>
<evidence type="ECO:0000313" key="2">
    <source>
        <dbReference type="Proteomes" id="UP000595064"/>
    </source>
</evidence>
<dbReference type="Pfam" id="PF10045">
    <property type="entry name" value="DUF2280"/>
    <property type="match status" value="1"/>
</dbReference>
<name>A0A7T2YXG2_9BURK</name>
<protein>
    <submittedName>
        <fullName evidence="1">DUF2280 domain-containing protein</fullName>
    </submittedName>
</protein>
<proteinExistence type="predicted"/>
<sequence>MARLDEAVKRFIVQALACYDTPSQVAEAVKEEFGLVLDRAHVAVYDPTKASGKDLSKKWRDVFFATRDAFKNEITEIPIAQRSYRLKVLQRIVSKAESMKNMPLALQVLEQAAKECGDMYVNRKPLDGDGKGGEAPQPVKVVVQVQDASADADR</sequence>